<dbReference type="Proteomes" id="UP000184782">
    <property type="component" value="Unassembled WGS sequence"/>
</dbReference>
<keyword evidence="3" id="KW-1185">Reference proteome</keyword>
<organism evidence="2 3">
    <name type="scientific">Chryseobacterium scophthalmum</name>
    <dbReference type="NCBI Taxonomy" id="59733"/>
    <lineage>
        <taxon>Bacteria</taxon>
        <taxon>Pseudomonadati</taxon>
        <taxon>Bacteroidota</taxon>
        <taxon>Flavobacteriia</taxon>
        <taxon>Flavobacteriales</taxon>
        <taxon>Weeksellaceae</taxon>
        <taxon>Chryseobacterium group</taxon>
        <taxon>Chryseobacterium</taxon>
    </lineage>
</organism>
<accession>A0A1N6FTE1</accession>
<proteinExistence type="predicted"/>
<evidence type="ECO:0000259" key="1">
    <source>
        <dbReference type="PROSITE" id="PS50093"/>
    </source>
</evidence>
<dbReference type="InterPro" id="IPR000601">
    <property type="entry name" value="PKD_dom"/>
</dbReference>
<dbReference type="SUPFAM" id="SSF49299">
    <property type="entry name" value="PKD domain"/>
    <property type="match status" value="1"/>
</dbReference>
<sequence>MKIKLLGILFLTVTVFSMLSSCRKVEEDVVDCLSESILTSLHAHVSGSNPKQVEFNVSHSGENQITSIVWTFGDGTTTTTSNTTVTHLYNAAGSYEVKAEVSINNGKCTVSPKKSVDIQ</sequence>
<dbReference type="EMBL" id="FSRQ01000001">
    <property type="protein sequence ID" value="SIN98513.1"/>
    <property type="molecule type" value="Genomic_DNA"/>
</dbReference>
<dbReference type="OrthoDB" id="1273655at2"/>
<dbReference type="PROSITE" id="PS50093">
    <property type="entry name" value="PKD"/>
    <property type="match status" value="1"/>
</dbReference>
<protein>
    <submittedName>
        <fullName evidence="2">PKD domain-containing protein</fullName>
    </submittedName>
</protein>
<dbReference type="InterPro" id="IPR013783">
    <property type="entry name" value="Ig-like_fold"/>
</dbReference>
<gene>
    <name evidence="2" type="ORF">SAMN05421769_1587</name>
</gene>
<evidence type="ECO:0000313" key="2">
    <source>
        <dbReference type="EMBL" id="SIN98513.1"/>
    </source>
</evidence>
<feature type="domain" description="PKD" evidence="1">
    <location>
        <begin position="36"/>
        <end position="119"/>
    </location>
</feature>
<reference evidence="3" key="1">
    <citation type="submission" date="2016-12" db="EMBL/GenBank/DDBJ databases">
        <authorList>
            <person name="Varghese N."/>
            <person name="Submissions S."/>
        </authorList>
    </citation>
    <scope>NUCLEOTIDE SEQUENCE [LARGE SCALE GENOMIC DNA]</scope>
    <source>
        <strain evidence="3">DSM 16779</strain>
    </source>
</reference>
<evidence type="ECO:0000313" key="3">
    <source>
        <dbReference type="Proteomes" id="UP000184782"/>
    </source>
</evidence>
<dbReference type="Pfam" id="PF18911">
    <property type="entry name" value="PKD_4"/>
    <property type="match status" value="1"/>
</dbReference>
<dbReference type="RefSeq" id="WP_074229721.1">
    <property type="nucleotide sequence ID" value="NZ_CP142423.1"/>
</dbReference>
<dbReference type="CDD" id="cd00146">
    <property type="entry name" value="PKD"/>
    <property type="match status" value="1"/>
</dbReference>
<name>A0A1N6FTE1_9FLAO</name>
<dbReference type="Gene3D" id="2.60.40.10">
    <property type="entry name" value="Immunoglobulins"/>
    <property type="match status" value="1"/>
</dbReference>
<dbReference type="PROSITE" id="PS51257">
    <property type="entry name" value="PROKAR_LIPOPROTEIN"/>
    <property type="match status" value="1"/>
</dbReference>
<dbReference type="InterPro" id="IPR035986">
    <property type="entry name" value="PKD_dom_sf"/>
</dbReference>
<dbReference type="AlphaFoldDB" id="A0A1N6FTE1"/>